<proteinExistence type="predicted"/>
<evidence type="ECO:0000313" key="1">
    <source>
        <dbReference type="EMBL" id="EGO53054.1"/>
    </source>
</evidence>
<protein>
    <submittedName>
        <fullName evidence="1">Uncharacterized protein</fullName>
    </submittedName>
</protein>
<accession>F8N121</accession>
<gene>
    <name evidence="1" type="ORF">NEUTE1DRAFT_119048</name>
</gene>
<sequence>MALEAPLRSSTGSFQSIYSPYTEMSLSAGPDSPLPAQYMAYDSLSIDFQPSHTN</sequence>
<dbReference type="HOGENOM" id="CLU_3050895_0_0_1"/>
<name>F8N121_NEUT8</name>
<organism evidence="1 2">
    <name type="scientific">Neurospora tetrasperma (strain FGSC 2508 / ATCC MYA-4615 / P0657)</name>
    <dbReference type="NCBI Taxonomy" id="510951"/>
    <lineage>
        <taxon>Eukaryota</taxon>
        <taxon>Fungi</taxon>
        <taxon>Dikarya</taxon>
        <taxon>Ascomycota</taxon>
        <taxon>Pezizomycotina</taxon>
        <taxon>Sordariomycetes</taxon>
        <taxon>Sordariomycetidae</taxon>
        <taxon>Sordariales</taxon>
        <taxon>Sordariaceae</taxon>
        <taxon>Neurospora</taxon>
    </lineage>
</organism>
<dbReference type="Proteomes" id="UP000008065">
    <property type="component" value="Unassembled WGS sequence"/>
</dbReference>
<dbReference type="KEGG" id="nte:NEUTE1DRAFT119048"/>
<dbReference type="GeneID" id="20823727"/>
<dbReference type="VEuPathDB" id="FungiDB:NEUTE1DRAFT_119048"/>
<dbReference type="AlphaFoldDB" id="F8N121"/>
<dbReference type="RefSeq" id="XP_009856678.1">
    <property type="nucleotide sequence ID" value="XM_009858376.1"/>
</dbReference>
<evidence type="ECO:0000313" key="2">
    <source>
        <dbReference type="Proteomes" id="UP000008065"/>
    </source>
</evidence>
<keyword evidence="2" id="KW-1185">Reference proteome</keyword>
<dbReference type="OrthoDB" id="10450739at2759"/>
<reference evidence="2" key="1">
    <citation type="journal article" date="2011" name="Genetics">
        <title>Massive changes in genome architecture accompany the transition to self-fertility in the filamentous fungus Neurospora tetrasperma.</title>
        <authorList>
            <person name="Ellison C.E."/>
            <person name="Stajich J.E."/>
            <person name="Jacobson D.J."/>
            <person name="Natvig D.O."/>
            <person name="Lapidus A."/>
            <person name="Foster B."/>
            <person name="Aerts A."/>
            <person name="Riley R."/>
            <person name="Lindquist E.A."/>
            <person name="Grigoriev I.V."/>
            <person name="Taylor J.W."/>
        </authorList>
    </citation>
    <scope>NUCLEOTIDE SEQUENCE [LARGE SCALE GENOMIC DNA]</scope>
    <source>
        <strain evidence="2">FGSC 2508 / P0657</strain>
    </source>
</reference>
<dbReference type="EMBL" id="GL891382">
    <property type="protein sequence ID" value="EGO53054.1"/>
    <property type="molecule type" value="Genomic_DNA"/>
</dbReference>